<dbReference type="SUPFAM" id="SSF50486">
    <property type="entry name" value="FMT C-terminal domain-like"/>
    <property type="match status" value="1"/>
</dbReference>
<name>A0ABN2Q797_9MICO</name>
<dbReference type="InterPro" id="IPR036995">
    <property type="entry name" value="MPG_sf"/>
</dbReference>
<dbReference type="RefSeq" id="WP_157414478.1">
    <property type="nucleotide sequence ID" value="NZ_BAAAMK010000001.1"/>
</dbReference>
<dbReference type="PANTHER" id="PTHR10429">
    <property type="entry name" value="DNA-3-METHYLADENINE GLYCOSYLASE"/>
    <property type="match status" value="1"/>
</dbReference>
<evidence type="ECO:0000256" key="4">
    <source>
        <dbReference type="ARBA" id="ARBA00023204"/>
    </source>
</evidence>
<comment type="caution">
    <text evidence="6">The sequence shown here is derived from an EMBL/GenBank/DDBJ whole genome shotgun (WGS) entry which is preliminary data.</text>
</comment>
<dbReference type="CDD" id="cd00540">
    <property type="entry name" value="AAG"/>
    <property type="match status" value="1"/>
</dbReference>
<evidence type="ECO:0000256" key="3">
    <source>
        <dbReference type="ARBA" id="ARBA00022801"/>
    </source>
</evidence>
<evidence type="ECO:0000313" key="7">
    <source>
        <dbReference type="Proteomes" id="UP001499954"/>
    </source>
</evidence>
<dbReference type="HAMAP" id="MF_00527">
    <property type="entry name" value="3MGH"/>
    <property type="match status" value="1"/>
</dbReference>
<dbReference type="PANTHER" id="PTHR10429:SF0">
    <property type="entry name" value="DNA-3-METHYLADENINE GLYCOSYLASE"/>
    <property type="match status" value="1"/>
</dbReference>
<reference evidence="6 7" key="1">
    <citation type="journal article" date="2019" name="Int. J. Syst. Evol. Microbiol.">
        <title>The Global Catalogue of Microorganisms (GCM) 10K type strain sequencing project: providing services to taxonomists for standard genome sequencing and annotation.</title>
        <authorList>
            <consortium name="The Broad Institute Genomics Platform"/>
            <consortium name="The Broad Institute Genome Sequencing Center for Infectious Disease"/>
            <person name="Wu L."/>
            <person name="Ma J."/>
        </authorList>
    </citation>
    <scope>NUCLEOTIDE SEQUENCE [LARGE SCALE GENOMIC DNA]</scope>
    <source>
        <strain evidence="6 7">JCM 13584</strain>
    </source>
</reference>
<keyword evidence="2 5" id="KW-0227">DNA damage</keyword>
<evidence type="ECO:0000313" key="6">
    <source>
        <dbReference type="EMBL" id="GAA1946130.1"/>
    </source>
</evidence>
<dbReference type="InterPro" id="IPR011034">
    <property type="entry name" value="Formyl_transferase-like_C_sf"/>
</dbReference>
<dbReference type="Gene3D" id="3.10.300.10">
    <property type="entry name" value="Methylpurine-DNA glycosylase (MPG)"/>
    <property type="match status" value="1"/>
</dbReference>
<dbReference type="EC" id="3.2.2.-" evidence="5"/>
<evidence type="ECO:0000256" key="1">
    <source>
        <dbReference type="ARBA" id="ARBA00009232"/>
    </source>
</evidence>
<keyword evidence="7" id="KW-1185">Reference proteome</keyword>
<protein>
    <recommendedName>
        <fullName evidence="5">Putative 3-methyladenine DNA glycosylase</fullName>
        <ecNumber evidence="5">3.2.2.-</ecNumber>
    </recommendedName>
</protein>
<evidence type="ECO:0000256" key="2">
    <source>
        <dbReference type="ARBA" id="ARBA00022763"/>
    </source>
</evidence>
<sequence>MRRPGDDGAAQPSGGAASVAVRSRPRAFFARDSVELAPLLLGAVLSYASPEGRVAIRISEVEAYRGVGEDPGSHAHRGMTARTAVMFGEAAHLYAYFTYGMHTCLNVVAGVEGRASAVLLRGATVVDGLELARERRGAASDRDLARGPARLAVALGVPLAATGSDLLAPPFGLEVPLEPLAFETGPRTGVSGAGGGAAYPWRFWLPGDRGVSPYRRHAKSHA</sequence>
<dbReference type="InterPro" id="IPR003180">
    <property type="entry name" value="MPG"/>
</dbReference>
<proteinExistence type="inferred from homology"/>
<dbReference type="EMBL" id="BAAAMK010000001">
    <property type="protein sequence ID" value="GAA1946130.1"/>
    <property type="molecule type" value="Genomic_DNA"/>
</dbReference>
<accession>A0ABN2Q797</accession>
<evidence type="ECO:0000256" key="5">
    <source>
        <dbReference type="HAMAP-Rule" id="MF_00527"/>
    </source>
</evidence>
<dbReference type="NCBIfam" id="TIGR00567">
    <property type="entry name" value="3mg"/>
    <property type="match status" value="1"/>
</dbReference>
<organism evidence="6 7">
    <name type="scientific">Agromyces allii</name>
    <dbReference type="NCBI Taxonomy" id="393607"/>
    <lineage>
        <taxon>Bacteria</taxon>
        <taxon>Bacillati</taxon>
        <taxon>Actinomycetota</taxon>
        <taxon>Actinomycetes</taxon>
        <taxon>Micrococcales</taxon>
        <taxon>Microbacteriaceae</taxon>
        <taxon>Agromyces</taxon>
    </lineage>
</organism>
<gene>
    <name evidence="6" type="ORF">GCM10009717_10690</name>
</gene>
<dbReference type="Proteomes" id="UP001499954">
    <property type="component" value="Unassembled WGS sequence"/>
</dbReference>
<dbReference type="Pfam" id="PF02245">
    <property type="entry name" value="Pur_DNA_glyco"/>
    <property type="match status" value="1"/>
</dbReference>
<comment type="similarity">
    <text evidence="1 5">Belongs to the DNA glycosylase MPG family.</text>
</comment>
<dbReference type="NCBIfam" id="NF002003">
    <property type="entry name" value="PRK00802.1-3"/>
    <property type="match status" value="1"/>
</dbReference>
<keyword evidence="4 5" id="KW-0234">DNA repair</keyword>
<keyword evidence="3 5" id="KW-0378">Hydrolase</keyword>